<evidence type="ECO:0000256" key="1">
    <source>
        <dbReference type="ARBA" id="ARBA00003195"/>
    </source>
</evidence>
<evidence type="ECO:0000313" key="11">
    <source>
        <dbReference type="EMBL" id="CAD7226153.1"/>
    </source>
</evidence>
<dbReference type="AlphaFoldDB" id="A0A7R8ZJJ2"/>
<evidence type="ECO:0000256" key="3">
    <source>
        <dbReference type="ARBA" id="ARBA00010261"/>
    </source>
</evidence>
<dbReference type="EMBL" id="OB660761">
    <property type="protein sequence ID" value="CAD7226153.1"/>
    <property type="molecule type" value="Genomic_DNA"/>
</dbReference>
<keyword evidence="9" id="KW-0496">Mitochondrion</keyword>
<keyword evidence="7" id="KW-0999">Mitochondrion inner membrane</keyword>
<evidence type="ECO:0000256" key="4">
    <source>
        <dbReference type="ARBA" id="ARBA00011533"/>
    </source>
</evidence>
<evidence type="ECO:0000256" key="2">
    <source>
        <dbReference type="ARBA" id="ARBA00004443"/>
    </source>
</evidence>
<keyword evidence="8" id="KW-0249">Electron transport</keyword>
<dbReference type="PANTHER" id="PTHR12653:SF0">
    <property type="entry name" value="NADH DEHYDROGENASE [UBIQUINONE] 1 ALPHA SUBCOMPLEX SUBUNIT 5"/>
    <property type="match status" value="1"/>
</dbReference>
<evidence type="ECO:0000256" key="8">
    <source>
        <dbReference type="ARBA" id="ARBA00022982"/>
    </source>
</evidence>
<comment type="subcellular location">
    <subcellularLocation>
        <location evidence="2">Mitochondrion inner membrane</location>
        <topology evidence="2">Peripheral membrane protein</topology>
        <orientation evidence="2">Matrix side</orientation>
    </subcellularLocation>
</comment>
<reference evidence="11" key="1">
    <citation type="submission" date="2020-11" db="EMBL/GenBank/DDBJ databases">
        <authorList>
            <person name="Tran Van P."/>
        </authorList>
    </citation>
    <scope>NUCLEOTIDE SEQUENCE</scope>
</reference>
<dbReference type="Pfam" id="PF04716">
    <property type="entry name" value="ETC_C1_NDUFA5"/>
    <property type="match status" value="1"/>
</dbReference>
<gene>
    <name evidence="11" type="ORF">CTOB1V02_LOCUS4077</name>
</gene>
<accession>A0A7R8ZJJ2</accession>
<organism evidence="11">
    <name type="scientific">Cyprideis torosa</name>
    <dbReference type="NCBI Taxonomy" id="163714"/>
    <lineage>
        <taxon>Eukaryota</taxon>
        <taxon>Metazoa</taxon>
        <taxon>Ecdysozoa</taxon>
        <taxon>Arthropoda</taxon>
        <taxon>Crustacea</taxon>
        <taxon>Oligostraca</taxon>
        <taxon>Ostracoda</taxon>
        <taxon>Podocopa</taxon>
        <taxon>Podocopida</taxon>
        <taxon>Cytherocopina</taxon>
        <taxon>Cytheroidea</taxon>
        <taxon>Cytherideidae</taxon>
        <taxon>Cyprideis</taxon>
    </lineage>
</organism>
<evidence type="ECO:0000256" key="7">
    <source>
        <dbReference type="ARBA" id="ARBA00022792"/>
    </source>
</evidence>
<name>A0A7R8ZJJ2_9CRUS</name>
<dbReference type="InterPro" id="IPR006806">
    <property type="entry name" value="NDUFA5"/>
</dbReference>
<comment type="similarity">
    <text evidence="3">Belongs to the complex I NDUFA5 subunit family.</text>
</comment>
<evidence type="ECO:0000256" key="9">
    <source>
        <dbReference type="ARBA" id="ARBA00023128"/>
    </source>
</evidence>
<evidence type="ECO:0000256" key="5">
    <source>
        <dbReference type="ARBA" id="ARBA00022448"/>
    </source>
</evidence>
<dbReference type="GO" id="GO:0022904">
    <property type="term" value="P:respiratory electron transport chain"/>
    <property type="evidence" value="ECO:0007669"/>
    <property type="project" value="InterPro"/>
</dbReference>
<evidence type="ECO:0000256" key="6">
    <source>
        <dbReference type="ARBA" id="ARBA00022660"/>
    </source>
</evidence>
<keyword evidence="6" id="KW-0679">Respiratory chain</keyword>
<proteinExistence type="inferred from homology"/>
<keyword evidence="5" id="KW-0813">Transport</keyword>
<dbReference type="GO" id="GO:0005743">
    <property type="term" value="C:mitochondrial inner membrane"/>
    <property type="evidence" value="ECO:0007669"/>
    <property type="project" value="UniProtKB-SubCell"/>
</dbReference>
<dbReference type="OrthoDB" id="5963188at2759"/>
<comment type="function">
    <text evidence="1">Accessory subunit of the mitochondrial membrane respiratory chain NADH dehydrogenase (Complex I), that is believed not to be involved in catalysis. Complex I functions in the transfer of electrons from NADH to the respiratory chain. The immediate electron acceptor for the enzyme is believed to be ubiquinone.</text>
</comment>
<dbReference type="PANTHER" id="PTHR12653">
    <property type="entry name" value="NADH-UBIQUINONE OXIDOREDUCTASE 13 KD-B SUBUNIT"/>
    <property type="match status" value="1"/>
</dbReference>
<sequence length="116" mass="13260">MAGNLKRTTGLTGLIVAKNPHYTLSVLYGKLLRTLQKMPENAAYRLNTEAIVQDRVAMVNAEPDVKALEDKINSGQIEEVIVQAENELLLARQFLDDKPWEPLMEEPEKNQWKWPM</sequence>
<comment type="subunit">
    <text evidence="4">Complex I is composed of 45 different subunits.</text>
</comment>
<keyword evidence="10" id="KW-0472">Membrane</keyword>
<evidence type="ECO:0000256" key="10">
    <source>
        <dbReference type="ARBA" id="ARBA00023136"/>
    </source>
</evidence>
<protein>
    <submittedName>
        <fullName evidence="11">Uncharacterized protein</fullName>
    </submittedName>
</protein>